<evidence type="ECO:0000313" key="2">
    <source>
        <dbReference type="Proteomes" id="UP000008237"/>
    </source>
</evidence>
<accession>E2BS95</accession>
<dbReference type="EMBL" id="GL450153">
    <property type="protein sequence ID" value="EFN81433.1"/>
    <property type="molecule type" value="Genomic_DNA"/>
</dbReference>
<reference evidence="1 2" key="1">
    <citation type="journal article" date="2010" name="Science">
        <title>Genomic comparison of the ants Camponotus floridanus and Harpegnathos saltator.</title>
        <authorList>
            <person name="Bonasio R."/>
            <person name="Zhang G."/>
            <person name="Ye C."/>
            <person name="Mutti N.S."/>
            <person name="Fang X."/>
            <person name="Qin N."/>
            <person name="Donahue G."/>
            <person name="Yang P."/>
            <person name="Li Q."/>
            <person name="Li C."/>
            <person name="Zhang P."/>
            <person name="Huang Z."/>
            <person name="Berger S.L."/>
            <person name="Reinberg D."/>
            <person name="Wang J."/>
            <person name="Liebig J."/>
        </authorList>
    </citation>
    <scope>NUCLEOTIDE SEQUENCE [LARGE SCALE GENOMIC DNA]</scope>
    <source>
        <strain evidence="1 2">R22 G/1</strain>
    </source>
</reference>
<feature type="non-terminal residue" evidence="1">
    <location>
        <position position="54"/>
    </location>
</feature>
<feature type="non-terminal residue" evidence="1">
    <location>
        <position position="1"/>
    </location>
</feature>
<gene>
    <name evidence="1" type="ORF">EAI_04920</name>
</gene>
<evidence type="ECO:0008006" key="3">
    <source>
        <dbReference type="Google" id="ProtNLM"/>
    </source>
</evidence>
<protein>
    <recommendedName>
        <fullName evidence="3">Transposase Tc1-like domain-containing protein</fullName>
    </recommendedName>
</protein>
<keyword evidence="2" id="KW-1185">Reference proteome</keyword>
<name>E2BS95_HARSA</name>
<organism evidence="2">
    <name type="scientific">Harpegnathos saltator</name>
    <name type="common">Jerdon's jumping ant</name>
    <dbReference type="NCBI Taxonomy" id="610380"/>
    <lineage>
        <taxon>Eukaryota</taxon>
        <taxon>Metazoa</taxon>
        <taxon>Ecdysozoa</taxon>
        <taxon>Arthropoda</taxon>
        <taxon>Hexapoda</taxon>
        <taxon>Insecta</taxon>
        <taxon>Pterygota</taxon>
        <taxon>Neoptera</taxon>
        <taxon>Endopterygota</taxon>
        <taxon>Hymenoptera</taxon>
        <taxon>Apocrita</taxon>
        <taxon>Aculeata</taxon>
        <taxon>Formicoidea</taxon>
        <taxon>Formicidae</taxon>
        <taxon>Ponerinae</taxon>
        <taxon>Ponerini</taxon>
        <taxon>Harpegnathos</taxon>
    </lineage>
</organism>
<dbReference type="AlphaFoldDB" id="E2BS95"/>
<sequence>TDEKDDRFIILNSLRNRHQTAVQIRNSLRDVRHNTVCVNTVRNRLRDNDLFAQR</sequence>
<dbReference type="InParanoid" id="E2BS95"/>
<proteinExistence type="predicted"/>
<evidence type="ECO:0000313" key="1">
    <source>
        <dbReference type="EMBL" id="EFN81433.1"/>
    </source>
</evidence>
<dbReference type="Proteomes" id="UP000008237">
    <property type="component" value="Unassembled WGS sequence"/>
</dbReference>